<dbReference type="InterPro" id="IPR041056">
    <property type="entry name" value="DUF5585"/>
</dbReference>
<dbReference type="Pfam" id="PF17823">
    <property type="entry name" value="DUF5585"/>
    <property type="match status" value="1"/>
</dbReference>
<evidence type="ECO:0000313" key="2">
    <source>
        <dbReference type="EMBL" id="CAB1419335.1"/>
    </source>
</evidence>
<protein>
    <submittedName>
        <fullName evidence="2">Uncharacterized protein</fullName>
    </submittedName>
</protein>
<accession>A0A9N7TUM3</accession>
<evidence type="ECO:0000313" key="3">
    <source>
        <dbReference type="Proteomes" id="UP001153269"/>
    </source>
</evidence>
<feature type="transmembrane region" description="Helical" evidence="1">
    <location>
        <begin position="64"/>
        <end position="84"/>
    </location>
</feature>
<keyword evidence="1" id="KW-0472">Membrane</keyword>
<dbReference type="Proteomes" id="UP001153269">
    <property type="component" value="Unassembled WGS sequence"/>
</dbReference>
<dbReference type="EMBL" id="CADEAL010000381">
    <property type="protein sequence ID" value="CAB1419335.1"/>
    <property type="molecule type" value="Genomic_DNA"/>
</dbReference>
<keyword evidence="3" id="KW-1185">Reference proteome</keyword>
<keyword evidence="1" id="KW-0812">Transmembrane</keyword>
<proteinExistence type="predicted"/>
<dbReference type="AlphaFoldDB" id="A0A9N7TUM3"/>
<sequence length="111" mass="11895">MTPPTSPAPVTKPNTGMPTINSITADRAITPANHNNPDTAETSVAVAEVAGAALTRQLVDKASLFAVLLFGLLFFLVAVAVFIIQAYESYRRKDYTQVDYLINGMYSDSGV</sequence>
<organism evidence="2 3">
    <name type="scientific">Pleuronectes platessa</name>
    <name type="common">European plaice</name>
    <dbReference type="NCBI Taxonomy" id="8262"/>
    <lineage>
        <taxon>Eukaryota</taxon>
        <taxon>Metazoa</taxon>
        <taxon>Chordata</taxon>
        <taxon>Craniata</taxon>
        <taxon>Vertebrata</taxon>
        <taxon>Euteleostomi</taxon>
        <taxon>Actinopterygii</taxon>
        <taxon>Neopterygii</taxon>
        <taxon>Teleostei</taxon>
        <taxon>Neoteleostei</taxon>
        <taxon>Acanthomorphata</taxon>
        <taxon>Carangaria</taxon>
        <taxon>Pleuronectiformes</taxon>
        <taxon>Pleuronectoidei</taxon>
        <taxon>Pleuronectidae</taxon>
        <taxon>Pleuronectes</taxon>
    </lineage>
</organism>
<comment type="caution">
    <text evidence="2">The sequence shown here is derived from an EMBL/GenBank/DDBJ whole genome shotgun (WGS) entry which is preliminary data.</text>
</comment>
<evidence type="ECO:0000256" key="1">
    <source>
        <dbReference type="SAM" id="Phobius"/>
    </source>
</evidence>
<reference evidence="2" key="1">
    <citation type="submission" date="2020-03" db="EMBL/GenBank/DDBJ databases">
        <authorList>
            <person name="Weist P."/>
        </authorList>
    </citation>
    <scope>NUCLEOTIDE SEQUENCE</scope>
</reference>
<keyword evidence="1" id="KW-1133">Transmembrane helix</keyword>
<name>A0A9N7TUM3_PLEPL</name>
<gene>
    <name evidence="2" type="ORF">PLEPLA_LOCUS7166</name>
</gene>